<name>A0A2I2L309_9VIRU</name>
<dbReference type="PANTHER" id="PTHR31630:SF6">
    <property type="entry name" value="PHYTANOYL-COA DIOXYGENASE-RELATED"/>
    <property type="match status" value="1"/>
</dbReference>
<evidence type="ECO:0000313" key="1">
    <source>
        <dbReference type="EMBL" id="SNW61914.1"/>
    </source>
</evidence>
<protein>
    <submittedName>
        <fullName evidence="1">Lyase related to non-heme alpha ketoglutarate dependent carbocyclase</fullName>
    </submittedName>
</protein>
<accession>A0A2I2L309</accession>
<sequence>MDLFNNLKCLTLVKIREWSKTNNIIIPSKLTKDQVVQYIIGYVWEKQNGIIPSIKTVHELNLMPKFALDNNGNTFTFDPNVMSGSPSWFTHLLEHGWTTIPIPNFNAQYYSSKFWDWLSSLCPKLDRNDCNTWKRDNIPINLHGIFKQYIGHTDFVWKCREDCIPVFKALWGTDDLLCSFDGGCFLYSTPNSSSISKKKSWMHLDQGRFSNDLICIQGAVNLYDSGPEDGGLVVVDGGHRYFEDYMKCHPSHGYSWFRVNMDYYASKGLKVYKVCAPAGHILLWDSRLPHCNVEPNKVDNGHRQRMVLYVSMTPKTYTTAKELEKRKKWYKEGRMTGHWCYGPWMDATAKEPKHYGNDHIKPDKVEVANLNIRQRKLVGFDS</sequence>
<gene>
    <name evidence="1" type="ORF">ORPV_10</name>
</gene>
<dbReference type="SUPFAM" id="SSF51197">
    <property type="entry name" value="Clavaminate synthase-like"/>
    <property type="match status" value="1"/>
</dbReference>
<keyword evidence="2" id="KW-1185">Reference proteome</keyword>
<reference evidence="1" key="1">
    <citation type="submission" date="2017-08" db="EMBL/GenBank/DDBJ databases">
        <authorList>
            <consortium name="Urmite Genomes"/>
        </authorList>
    </citation>
    <scope>NUCLEOTIDE SEQUENCE [LARGE SCALE GENOMIC DNA]</scope>
    <source>
        <strain evidence="1">IHUMI-LCC2</strain>
    </source>
</reference>
<dbReference type="OrthoDB" id="30233at10239"/>
<dbReference type="KEGG" id="vg:35382739"/>
<dbReference type="EMBL" id="LT906555">
    <property type="protein sequence ID" value="SNW61914.1"/>
    <property type="molecule type" value="Genomic_DNA"/>
</dbReference>
<dbReference type="PANTHER" id="PTHR31630">
    <property type="entry name" value="PHYTANOYL-COA DIOXYGENASE-RELATED-RELATED"/>
    <property type="match status" value="1"/>
</dbReference>
<evidence type="ECO:0000313" key="2">
    <source>
        <dbReference type="Proteomes" id="UP000236316"/>
    </source>
</evidence>
<keyword evidence="1" id="KW-0456">Lyase</keyword>
<dbReference type="RefSeq" id="YP_009448216.1">
    <property type="nucleotide sequence ID" value="NC_036594.1"/>
</dbReference>
<dbReference type="Gene3D" id="2.60.120.620">
    <property type="entry name" value="q2cbj1_9rhob like domain"/>
    <property type="match status" value="1"/>
</dbReference>
<dbReference type="Proteomes" id="UP000236316">
    <property type="component" value="Segment"/>
</dbReference>
<dbReference type="GeneID" id="35382739"/>
<organism evidence="1">
    <name type="scientific">Orpheovirus IHUMI-LCC2</name>
    <dbReference type="NCBI Taxonomy" id="2023057"/>
    <lineage>
        <taxon>Viruses</taxon>
        <taxon>Varidnaviria</taxon>
        <taxon>Bamfordvirae</taxon>
        <taxon>Nucleocytoviricota</taxon>
        <taxon>Megaviricetes</taxon>
        <taxon>Pimascovirales</taxon>
        <taxon>Ocovirineae</taxon>
        <taxon>Orpheoviridae</taxon>
        <taxon>Alphaorpheovirus</taxon>
        <taxon>Alphaorpheovirus massiliense</taxon>
    </lineage>
</organism>
<dbReference type="GO" id="GO:0016829">
    <property type="term" value="F:lyase activity"/>
    <property type="evidence" value="ECO:0007669"/>
    <property type="project" value="UniProtKB-KW"/>
</dbReference>
<proteinExistence type="predicted"/>